<evidence type="ECO:0000313" key="3">
    <source>
        <dbReference type="Proteomes" id="UP001153737"/>
    </source>
</evidence>
<dbReference type="PANTHER" id="PTHR10826">
    <property type="entry name" value="COMPLEMENT COMPONENT 1"/>
    <property type="match status" value="1"/>
</dbReference>
<dbReference type="Proteomes" id="UP001153737">
    <property type="component" value="Chromosome 13"/>
</dbReference>
<dbReference type="SUPFAM" id="SSF54529">
    <property type="entry name" value="Mitochondrial glycoprotein MAM33-like"/>
    <property type="match status" value="1"/>
</dbReference>
<proteinExistence type="inferred from homology"/>
<keyword evidence="3" id="KW-1185">Reference proteome</keyword>
<dbReference type="OrthoDB" id="278212at2759"/>
<accession>A0A9P0DFN7</accession>
<dbReference type="Gene3D" id="3.10.280.10">
    <property type="entry name" value="Mitochondrial glycoprotein"/>
    <property type="match status" value="1"/>
</dbReference>
<dbReference type="GO" id="GO:0042256">
    <property type="term" value="P:cytosolic ribosome assembly"/>
    <property type="evidence" value="ECO:0007669"/>
    <property type="project" value="TreeGrafter"/>
</dbReference>
<dbReference type="InterPro" id="IPR003428">
    <property type="entry name" value="MAM33"/>
</dbReference>
<gene>
    <name evidence="2" type="ORF">PHAECO_LOCUS3504</name>
</gene>
<reference evidence="2" key="1">
    <citation type="submission" date="2022-01" db="EMBL/GenBank/DDBJ databases">
        <authorList>
            <person name="King R."/>
        </authorList>
    </citation>
    <scope>NUCLEOTIDE SEQUENCE</scope>
</reference>
<dbReference type="EMBL" id="OU896719">
    <property type="protein sequence ID" value="CAH1119570.1"/>
    <property type="molecule type" value="Genomic_DNA"/>
</dbReference>
<dbReference type="FunFam" id="3.10.280.10:FF:000005">
    <property type="entry name" value="Glycoprotein gC1qBP, putative"/>
    <property type="match status" value="1"/>
</dbReference>
<reference evidence="2" key="2">
    <citation type="submission" date="2022-10" db="EMBL/GenBank/DDBJ databases">
        <authorList>
            <consortium name="ENA_rothamsted_submissions"/>
            <consortium name="culmorum"/>
            <person name="King R."/>
        </authorList>
    </citation>
    <scope>NUCLEOTIDE SEQUENCE</scope>
</reference>
<name>A0A9P0DFN7_PHACE</name>
<dbReference type="AlphaFoldDB" id="A0A9P0DFN7"/>
<organism evidence="2 3">
    <name type="scientific">Phaedon cochleariae</name>
    <name type="common">Mustard beetle</name>
    <dbReference type="NCBI Taxonomy" id="80249"/>
    <lineage>
        <taxon>Eukaryota</taxon>
        <taxon>Metazoa</taxon>
        <taxon>Ecdysozoa</taxon>
        <taxon>Arthropoda</taxon>
        <taxon>Hexapoda</taxon>
        <taxon>Insecta</taxon>
        <taxon>Pterygota</taxon>
        <taxon>Neoptera</taxon>
        <taxon>Endopterygota</taxon>
        <taxon>Coleoptera</taxon>
        <taxon>Polyphaga</taxon>
        <taxon>Cucujiformia</taxon>
        <taxon>Chrysomeloidea</taxon>
        <taxon>Chrysomelidae</taxon>
        <taxon>Chrysomelinae</taxon>
        <taxon>Chrysomelini</taxon>
        <taxon>Phaedon</taxon>
    </lineage>
</organism>
<dbReference type="Pfam" id="PF02330">
    <property type="entry name" value="MAM33"/>
    <property type="match status" value="1"/>
</dbReference>
<evidence type="ECO:0000256" key="1">
    <source>
        <dbReference type="ARBA" id="ARBA00005457"/>
    </source>
</evidence>
<dbReference type="GO" id="GO:0005759">
    <property type="term" value="C:mitochondrial matrix"/>
    <property type="evidence" value="ECO:0007669"/>
    <property type="project" value="InterPro"/>
</dbReference>
<protein>
    <recommendedName>
        <fullName evidence="4">Complement component 1 Q subcomponent-binding protein, mitochondrial</fullName>
    </recommendedName>
</protein>
<sequence length="270" mass="30227">MNNMLKLALCVNGFRTLLNPVRNVLSVTCTNQQRQIARSLWHMSASHNEKIKNSTLSQLCSCGCGRTRGVHSKGEKALVEFLTEEILAERKAQKVKTIPSELAGFEASLNGAEITLTKKIEEEIIKIIFNVNHSVDTDVEPELHENSEKPELGELKSKPSFKVDLIRGNSTVSLSCSFISPNDQQDEGYNDIFGIDEISIYDGEWNENVYAVSGEVVDSVRYLYDLLMTYLEEKGISNEFVEKLSEYSTAYEHTAYIGLLEGLSKFVSGK</sequence>
<dbReference type="PANTHER" id="PTHR10826:SF1">
    <property type="entry name" value="COMPLEMENT COMPONENT 1 Q SUBCOMPONENT-BINDING PROTEIN, MITOCHONDRIAL"/>
    <property type="match status" value="1"/>
</dbReference>
<comment type="similarity">
    <text evidence="1">Belongs to the MAM33 family.</text>
</comment>
<dbReference type="InterPro" id="IPR036561">
    <property type="entry name" value="MAM33_sf"/>
</dbReference>
<evidence type="ECO:0000313" key="2">
    <source>
        <dbReference type="EMBL" id="CAH1119570.1"/>
    </source>
</evidence>
<evidence type="ECO:0008006" key="4">
    <source>
        <dbReference type="Google" id="ProtNLM"/>
    </source>
</evidence>